<comment type="caution">
    <text evidence="1">The sequence shown here is derived from an EMBL/GenBank/DDBJ whole genome shotgun (WGS) entry which is preliminary data.</text>
</comment>
<proteinExistence type="predicted"/>
<gene>
    <name evidence="1" type="ORF">O181_083566</name>
</gene>
<sequence>MTIVHKSRNIHKNAYGLSRWTLANTPENTAWVPQQESHIEGICVTEIGTEFFNKVTKSYTMDRNCDILFQLLMKELKDPSFYSKLDEV</sequence>
<evidence type="ECO:0000313" key="1">
    <source>
        <dbReference type="EMBL" id="MBW0543851.1"/>
    </source>
</evidence>
<dbReference type="AlphaFoldDB" id="A0A9Q3IHZ4"/>
<keyword evidence="2" id="KW-1185">Reference proteome</keyword>
<evidence type="ECO:0000313" key="2">
    <source>
        <dbReference type="Proteomes" id="UP000765509"/>
    </source>
</evidence>
<reference evidence="1" key="1">
    <citation type="submission" date="2021-03" db="EMBL/GenBank/DDBJ databases">
        <title>Draft genome sequence of rust myrtle Austropuccinia psidii MF-1, a brazilian biotype.</title>
        <authorList>
            <person name="Quecine M.C."/>
            <person name="Pachon D.M.R."/>
            <person name="Bonatelli M.L."/>
            <person name="Correr F.H."/>
            <person name="Franceschini L.M."/>
            <person name="Leite T.F."/>
            <person name="Margarido G.R.A."/>
            <person name="Almeida C.A."/>
            <person name="Ferrarezi J.A."/>
            <person name="Labate C.A."/>
        </authorList>
    </citation>
    <scope>NUCLEOTIDE SEQUENCE</scope>
    <source>
        <strain evidence="1">MF-1</strain>
    </source>
</reference>
<organism evidence="1 2">
    <name type="scientific">Austropuccinia psidii MF-1</name>
    <dbReference type="NCBI Taxonomy" id="1389203"/>
    <lineage>
        <taxon>Eukaryota</taxon>
        <taxon>Fungi</taxon>
        <taxon>Dikarya</taxon>
        <taxon>Basidiomycota</taxon>
        <taxon>Pucciniomycotina</taxon>
        <taxon>Pucciniomycetes</taxon>
        <taxon>Pucciniales</taxon>
        <taxon>Sphaerophragmiaceae</taxon>
        <taxon>Austropuccinia</taxon>
    </lineage>
</organism>
<dbReference type="OrthoDB" id="7982113at2759"/>
<accession>A0A9Q3IHZ4</accession>
<dbReference type="Proteomes" id="UP000765509">
    <property type="component" value="Unassembled WGS sequence"/>
</dbReference>
<protein>
    <submittedName>
        <fullName evidence="1">Uncharacterized protein</fullName>
    </submittedName>
</protein>
<dbReference type="EMBL" id="AVOT02048634">
    <property type="protein sequence ID" value="MBW0543851.1"/>
    <property type="molecule type" value="Genomic_DNA"/>
</dbReference>
<name>A0A9Q3IHZ4_9BASI</name>